<dbReference type="SUPFAM" id="SSF46689">
    <property type="entry name" value="Homeodomain-like"/>
    <property type="match status" value="1"/>
</dbReference>
<evidence type="ECO:0000256" key="2">
    <source>
        <dbReference type="ARBA" id="ARBA00023125"/>
    </source>
</evidence>
<dbReference type="PANTHER" id="PTHR30514:SF1">
    <property type="entry name" value="HTH-TYPE TRANSCRIPTIONAL REGULATOR HEXR-RELATED"/>
    <property type="match status" value="1"/>
</dbReference>
<sequence length="282" mass="31440">MKNLTVRMRIKSLYRDMSSKEKLIADYVLDNIKKVSRSSISEISSELGLADSTFFQFSRKLGYNGFKDFKIALLTEEFDPEISIHEKISSSDSEVTIIEKVFDASVKAIEDTKKIIDFDTYKSAVNLMINSNRVTFFGLGGSNAVALDSYHKFLRSPIPVNYASDSHIQIMNASLLTSKDCAFVISHTGTSIEALKIANLVKENKAKLIVLTSYPLSPLAKLADVVLISCSEETTYRSESLSSRLSQLSVIDALFVTIMFKNGKKSNESLKKIRKAISNTKE</sequence>
<keyword evidence="2" id="KW-0238">DNA-binding</keyword>
<keyword evidence="7" id="KW-1185">Reference proteome</keyword>
<evidence type="ECO:0000256" key="3">
    <source>
        <dbReference type="ARBA" id="ARBA00023163"/>
    </source>
</evidence>
<name>A0A1T4MMQ0_9FIRM</name>
<evidence type="ECO:0000259" key="5">
    <source>
        <dbReference type="PROSITE" id="PS51464"/>
    </source>
</evidence>
<feature type="domain" description="SIS" evidence="5">
    <location>
        <begin position="124"/>
        <end position="264"/>
    </location>
</feature>
<dbReference type="Gene3D" id="3.40.50.10490">
    <property type="entry name" value="Glucose-6-phosphate isomerase like protein, domain 1"/>
    <property type="match status" value="1"/>
</dbReference>
<dbReference type="CDD" id="cd05013">
    <property type="entry name" value="SIS_RpiR"/>
    <property type="match status" value="1"/>
</dbReference>
<dbReference type="InterPro" id="IPR001347">
    <property type="entry name" value="SIS_dom"/>
</dbReference>
<dbReference type="GO" id="GO:0097367">
    <property type="term" value="F:carbohydrate derivative binding"/>
    <property type="evidence" value="ECO:0007669"/>
    <property type="project" value="InterPro"/>
</dbReference>
<dbReference type="PROSITE" id="PS51071">
    <property type="entry name" value="HTH_RPIR"/>
    <property type="match status" value="1"/>
</dbReference>
<dbReference type="Pfam" id="PF01380">
    <property type="entry name" value="SIS"/>
    <property type="match status" value="1"/>
</dbReference>
<dbReference type="InterPro" id="IPR046348">
    <property type="entry name" value="SIS_dom_sf"/>
</dbReference>
<dbReference type="GO" id="GO:1901135">
    <property type="term" value="P:carbohydrate derivative metabolic process"/>
    <property type="evidence" value="ECO:0007669"/>
    <property type="project" value="InterPro"/>
</dbReference>
<dbReference type="Pfam" id="PF01418">
    <property type="entry name" value="HTH_6"/>
    <property type="match status" value="1"/>
</dbReference>
<dbReference type="AlphaFoldDB" id="A0A1T4MMQ0"/>
<keyword evidence="3" id="KW-0804">Transcription</keyword>
<dbReference type="Gene3D" id="1.10.10.10">
    <property type="entry name" value="Winged helix-like DNA-binding domain superfamily/Winged helix DNA-binding domain"/>
    <property type="match status" value="1"/>
</dbReference>
<feature type="domain" description="HTH rpiR-type" evidence="4">
    <location>
        <begin position="4"/>
        <end position="80"/>
    </location>
</feature>
<dbReference type="InterPro" id="IPR047640">
    <property type="entry name" value="RpiR-like"/>
</dbReference>
<dbReference type="OrthoDB" id="3684496at2"/>
<dbReference type="InterPro" id="IPR009057">
    <property type="entry name" value="Homeodomain-like_sf"/>
</dbReference>
<dbReference type="STRING" id="118967.SAMN02745191_1323"/>
<evidence type="ECO:0000313" key="6">
    <source>
        <dbReference type="EMBL" id="SJZ68349.1"/>
    </source>
</evidence>
<keyword evidence="1" id="KW-0805">Transcription regulation</keyword>
<evidence type="ECO:0000259" key="4">
    <source>
        <dbReference type="PROSITE" id="PS51071"/>
    </source>
</evidence>
<dbReference type="InterPro" id="IPR036388">
    <property type="entry name" value="WH-like_DNA-bd_sf"/>
</dbReference>
<dbReference type="InterPro" id="IPR035472">
    <property type="entry name" value="RpiR-like_SIS"/>
</dbReference>
<dbReference type="InterPro" id="IPR000281">
    <property type="entry name" value="HTH_RpiR"/>
</dbReference>
<dbReference type="GO" id="GO:0003677">
    <property type="term" value="F:DNA binding"/>
    <property type="evidence" value="ECO:0007669"/>
    <property type="project" value="UniProtKB-KW"/>
</dbReference>
<protein>
    <submittedName>
        <fullName evidence="6">Transcriptional regulator, RpiR family</fullName>
    </submittedName>
</protein>
<dbReference type="PROSITE" id="PS51464">
    <property type="entry name" value="SIS"/>
    <property type="match status" value="1"/>
</dbReference>
<dbReference type="RefSeq" id="WP_078711730.1">
    <property type="nucleotide sequence ID" value="NZ_FUWY01000003.1"/>
</dbReference>
<evidence type="ECO:0000256" key="1">
    <source>
        <dbReference type="ARBA" id="ARBA00023015"/>
    </source>
</evidence>
<dbReference type="EMBL" id="FUWY01000003">
    <property type="protein sequence ID" value="SJZ68349.1"/>
    <property type="molecule type" value="Genomic_DNA"/>
</dbReference>
<dbReference type="Proteomes" id="UP000243297">
    <property type="component" value="Unassembled WGS sequence"/>
</dbReference>
<dbReference type="SUPFAM" id="SSF53697">
    <property type="entry name" value="SIS domain"/>
    <property type="match status" value="1"/>
</dbReference>
<accession>A0A1T4MMQ0</accession>
<organism evidence="6 7">
    <name type="scientific">Anaerorhabdus furcosa</name>
    <dbReference type="NCBI Taxonomy" id="118967"/>
    <lineage>
        <taxon>Bacteria</taxon>
        <taxon>Bacillati</taxon>
        <taxon>Bacillota</taxon>
        <taxon>Erysipelotrichia</taxon>
        <taxon>Erysipelotrichales</taxon>
        <taxon>Erysipelotrichaceae</taxon>
        <taxon>Anaerorhabdus</taxon>
    </lineage>
</organism>
<evidence type="ECO:0000313" key="7">
    <source>
        <dbReference type="Proteomes" id="UP000243297"/>
    </source>
</evidence>
<dbReference type="GO" id="GO:0003700">
    <property type="term" value="F:DNA-binding transcription factor activity"/>
    <property type="evidence" value="ECO:0007669"/>
    <property type="project" value="InterPro"/>
</dbReference>
<reference evidence="7" key="1">
    <citation type="submission" date="2017-02" db="EMBL/GenBank/DDBJ databases">
        <authorList>
            <person name="Varghese N."/>
            <person name="Submissions S."/>
        </authorList>
    </citation>
    <scope>NUCLEOTIDE SEQUENCE [LARGE SCALE GENOMIC DNA]</scope>
    <source>
        <strain evidence="7">ATCC 25662</strain>
    </source>
</reference>
<dbReference type="PANTHER" id="PTHR30514">
    <property type="entry name" value="GLUCOKINASE"/>
    <property type="match status" value="1"/>
</dbReference>
<proteinExistence type="predicted"/>
<gene>
    <name evidence="6" type="ORF">SAMN02745191_1323</name>
</gene>